<dbReference type="Pfam" id="PF13406">
    <property type="entry name" value="SLT_2"/>
    <property type="match status" value="1"/>
</dbReference>
<feature type="chain" id="PRO_5004901572" evidence="1">
    <location>
        <begin position="29"/>
        <end position="353"/>
    </location>
</feature>
<dbReference type="InterPro" id="IPR023346">
    <property type="entry name" value="Lysozyme-like_dom_sf"/>
</dbReference>
<name>W7R3D4_9ALTE</name>
<dbReference type="InterPro" id="IPR031304">
    <property type="entry name" value="SLT_2"/>
</dbReference>
<dbReference type="EMBL" id="ARZY01000001">
    <property type="protein sequence ID" value="EWH12140.1"/>
    <property type="molecule type" value="Genomic_DNA"/>
</dbReference>
<dbReference type="PANTHER" id="PTHR30163:SF8">
    <property type="entry name" value="LYTIC MUREIN TRANSGLYCOSYLASE"/>
    <property type="match status" value="1"/>
</dbReference>
<dbReference type="Gene3D" id="1.10.530.10">
    <property type="match status" value="1"/>
</dbReference>
<dbReference type="NCBIfam" id="TIGR02283">
    <property type="entry name" value="MltB_2"/>
    <property type="match status" value="1"/>
</dbReference>
<dbReference type="eggNOG" id="COG2951">
    <property type="taxonomic scope" value="Bacteria"/>
</dbReference>
<dbReference type="OrthoDB" id="9772911at2"/>
<reference evidence="3 4" key="1">
    <citation type="journal article" date="2014" name="Genome Announc.">
        <title>Draft Genome Sequence of the Agar-Degrading Bacterium Catenovulum sp. Strain DS-2, Isolated from Intestines of Haliotis diversicolor.</title>
        <authorList>
            <person name="Shan D."/>
            <person name="Li X."/>
            <person name="Gu Z."/>
            <person name="Wei G."/>
            <person name="Gao Z."/>
            <person name="Shao Z."/>
        </authorList>
    </citation>
    <scope>NUCLEOTIDE SEQUENCE [LARGE SCALE GENOMIC DNA]</scope>
    <source>
        <strain evidence="3 4">DS-2</strain>
    </source>
</reference>
<dbReference type="GO" id="GO:0009253">
    <property type="term" value="P:peptidoglycan catabolic process"/>
    <property type="evidence" value="ECO:0007669"/>
    <property type="project" value="TreeGrafter"/>
</dbReference>
<gene>
    <name evidence="3" type="ORF">DS2_00415</name>
</gene>
<comment type="caution">
    <text evidence="3">The sequence shown here is derived from an EMBL/GenBank/DDBJ whole genome shotgun (WGS) entry which is preliminary data.</text>
</comment>
<dbReference type="Gene3D" id="1.10.8.350">
    <property type="entry name" value="Bacterial muramidase"/>
    <property type="match status" value="1"/>
</dbReference>
<sequence>MKKILTKFGLTKLIASAVLLAVSPVSIAAEYDPVADEKKFNQFVTDLRAEALKKGYSAELVNKAFSDVKFKPKVIKADRNQPEFVETLETYLPKRVPEWKVERARAKYKEHQALLEQIGQEYGVQPRFIVALWGLESNFGKIQGNYPVVSSLVTLSYDGRRGAFFKRQLWDALDIVHTGQAPFEKLKGSWAGAMGQAQFIPSSFKAYAVDYDKDGIKDIWSNPADVFASAANYLKSEGWNDNLTWGRQVKVPADFDFSLAIPKSTNGRSHWLKKWKETEVDLATWQARGVRRMDGSDLPKVNIKAAMLIPDGEKGRVYLAYDNYKVLMHWNRSYYFVTTVGYLADRIGYPAIK</sequence>
<proteinExistence type="predicted"/>
<dbReference type="STRING" id="1328313.DS2_00415"/>
<keyword evidence="1" id="KW-0732">Signal</keyword>
<protein>
    <submittedName>
        <fullName evidence="3">Transglycosylase</fullName>
    </submittedName>
</protein>
<organism evidence="3 4">
    <name type="scientific">Catenovulum agarivorans DS-2</name>
    <dbReference type="NCBI Taxonomy" id="1328313"/>
    <lineage>
        <taxon>Bacteria</taxon>
        <taxon>Pseudomonadati</taxon>
        <taxon>Pseudomonadota</taxon>
        <taxon>Gammaproteobacteria</taxon>
        <taxon>Alteromonadales</taxon>
        <taxon>Alteromonadaceae</taxon>
        <taxon>Catenovulum</taxon>
    </lineage>
</organism>
<accession>W7R3D4</accession>
<dbReference type="PANTHER" id="PTHR30163">
    <property type="entry name" value="MEMBRANE-BOUND LYTIC MUREIN TRANSGLYCOSYLASE B"/>
    <property type="match status" value="1"/>
</dbReference>
<feature type="domain" description="Transglycosylase SLT" evidence="2">
    <location>
        <begin position="39"/>
        <end position="345"/>
    </location>
</feature>
<dbReference type="InterPro" id="IPR011970">
    <property type="entry name" value="MltB_2"/>
</dbReference>
<dbReference type="CDD" id="cd13399">
    <property type="entry name" value="Slt35-like"/>
    <property type="match status" value="1"/>
</dbReference>
<dbReference type="Proteomes" id="UP000019276">
    <property type="component" value="Unassembled WGS sequence"/>
</dbReference>
<dbReference type="GO" id="GO:0008933">
    <property type="term" value="F:peptidoglycan lytic transglycosylase activity"/>
    <property type="evidence" value="ECO:0007669"/>
    <property type="project" value="TreeGrafter"/>
</dbReference>
<keyword evidence="4" id="KW-1185">Reference proteome</keyword>
<dbReference type="AlphaFoldDB" id="W7R3D4"/>
<dbReference type="SUPFAM" id="SSF53955">
    <property type="entry name" value="Lysozyme-like"/>
    <property type="match status" value="1"/>
</dbReference>
<evidence type="ECO:0000313" key="3">
    <source>
        <dbReference type="EMBL" id="EWH12140.1"/>
    </source>
</evidence>
<evidence type="ECO:0000313" key="4">
    <source>
        <dbReference type="Proteomes" id="UP000019276"/>
    </source>
</evidence>
<evidence type="ECO:0000259" key="2">
    <source>
        <dbReference type="Pfam" id="PF13406"/>
    </source>
</evidence>
<dbReference type="FunFam" id="1.10.8.350:FF:000001">
    <property type="entry name" value="Lytic murein transglycosylase B"/>
    <property type="match status" value="1"/>
</dbReference>
<dbReference type="InterPro" id="IPR043426">
    <property type="entry name" value="MltB-like"/>
</dbReference>
<dbReference type="RefSeq" id="WP_035012600.1">
    <property type="nucleotide sequence ID" value="NZ_ARZY01000001.1"/>
</dbReference>
<feature type="signal peptide" evidence="1">
    <location>
        <begin position="1"/>
        <end position="28"/>
    </location>
</feature>
<dbReference type="PATRIC" id="fig|1328313.3.peg.90"/>
<evidence type="ECO:0000256" key="1">
    <source>
        <dbReference type="SAM" id="SignalP"/>
    </source>
</evidence>